<comment type="caution">
    <text evidence="4">The sequence shown here is derived from an EMBL/GenBank/DDBJ whole genome shotgun (WGS) entry which is preliminary data.</text>
</comment>
<dbReference type="PANTHER" id="PTHR14463">
    <property type="entry name" value="LIPASE MATURATION FACTOR"/>
    <property type="match status" value="1"/>
</dbReference>
<dbReference type="GO" id="GO:0051604">
    <property type="term" value="P:protein maturation"/>
    <property type="evidence" value="ECO:0007669"/>
    <property type="project" value="InterPro"/>
</dbReference>
<organism evidence="4 5">
    <name type="scientific">Fasciolopsis buskii</name>
    <dbReference type="NCBI Taxonomy" id="27845"/>
    <lineage>
        <taxon>Eukaryota</taxon>
        <taxon>Metazoa</taxon>
        <taxon>Spiralia</taxon>
        <taxon>Lophotrochozoa</taxon>
        <taxon>Platyhelminthes</taxon>
        <taxon>Trematoda</taxon>
        <taxon>Digenea</taxon>
        <taxon>Plagiorchiida</taxon>
        <taxon>Echinostomata</taxon>
        <taxon>Echinostomatoidea</taxon>
        <taxon>Fasciolidae</taxon>
        <taxon>Fasciolopsis</taxon>
    </lineage>
</organism>
<name>A0A8E0VFL6_9TREM</name>
<gene>
    <name evidence="4" type="ORF">FBUS_10016</name>
</gene>
<keyword evidence="1" id="KW-0325">Glycoprotein</keyword>
<sequence>MITSRDSLTPQVPYTTLDQTSSSKLPVEVLRLHKELRNYQLTSSYGLFRRITGVGGRPELILEASSNEDGPWLEYDFRFKPGRLNQTPPIVVPHQPRLDWQMWFAALGRPENHPWLYNLIYRLLEQQKDGERFESF</sequence>
<accession>A0A8E0VFL6</accession>
<dbReference type="InterPro" id="IPR057433">
    <property type="entry name" value="LMF1/2_C"/>
</dbReference>
<dbReference type="GO" id="GO:0005789">
    <property type="term" value="C:endoplasmic reticulum membrane"/>
    <property type="evidence" value="ECO:0007669"/>
    <property type="project" value="TreeGrafter"/>
</dbReference>
<dbReference type="Pfam" id="PF25179">
    <property type="entry name" value="LMF1_C"/>
    <property type="match status" value="1"/>
</dbReference>
<reference evidence="4" key="1">
    <citation type="submission" date="2019-05" db="EMBL/GenBank/DDBJ databases">
        <title>Annotation for the trematode Fasciolopsis buski.</title>
        <authorList>
            <person name="Choi Y.-J."/>
        </authorList>
    </citation>
    <scope>NUCLEOTIDE SEQUENCE</scope>
    <source>
        <strain evidence="4">HT</strain>
        <tissue evidence="4">Whole worm</tissue>
    </source>
</reference>
<evidence type="ECO:0000256" key="1">
    <source>
        <dbReference type="ARBA" id="ARBA00023180"/>
    </source>
</evidence>
<dbReference type="InterPro" id="IPR009613">
    <property type="entry name" value="LMF"/>
</dbReference>
<dbReference type="PANTHER" id="PTHR14463:SF5">
    <property type="entry name" value="LIPASE MATURATION FACTOR 2"/>
    <property type="match status" value="1"/>
</dbReference>
<dbReference type="OrthoDB" id="434126at2759"/>
<keyword evidence="5" id="KW-1185">Reference proteome</keyword>
<proteinExistence type="predicted"/>
<evidence type="ECO:0000313" key="5">
    <source>
        <dbReference type="Proteomes" id="UP000728185"/>
    </source>
</evidence>
<dbReference type="Proteomes" id="UP000728185">
    <property type="component" value="Unassembled WGS sequence"/>
</dbReference>
<dbReference type="AlphaFoldDB" id="A0A8E0VFL6"/>
<feature type="domain" description="Lipase maturation factor 1/2 C-terminal" evidence="3">
    <location>
        <begin position="41"/>
        <end position="129"/>
    </location>
</feature>
<dbReference type="EMBL" id="LUCM01006716">
    <property type="protein sequence ID" value="KAA0190867.1"/>
    <property type="molecule type" value="Genomic_DNA"/>
</dbReference>
<evidence type="ECO:0000259" key="3">
    <source>
        <dbReference type="Pfam" id="PF25179"/>
    </source>
</evidence>
<evidence type="ECO:0000256" key="2">
    <source>
        <dbReference type="ARBA" id="ARBA00040643"/>
    </source>
</evidence>
<evidence type="ECO:0000313" key="4">
    <source>
        <dbReference type="EMBL" id="KAA0190867.1"/>
    </source>
</evidence>
<protein>
    <recommendedName>
        <fullName evidence="2">Lipase maturation factor 2</fullName>
    </recommendedName>
</protein>